<dbReference type="Proteomes" id="UP001228504">
    <property type="component" value="Unassembled WGS sequence"/>
</dbReference>
<organism evidence="2 3">
    <name type="scientific">Eubacterium multiforme</name>
    <dbReference type="NCBI Taxonomy" id="83339"/>
    <lineage>
        <taxon>Bacteria</taxon>
        <taxon>Bacillati</taxon>
        <taxon>Bacillota</taxon>
        <taxon>Clostridia</taxon>
        <taxon>Eubacteriales</taxon>
        <taxon>Eubacteriaceae</taxon>
        <taxon>Eubacterium</taxon>
    </lineage>
</organism>
<proteinExistence type="predicted"/>
<name>A0ABT9UUP2_9FIRM</name>
<accession>A0ABT9UUP2</accession>
<gene>
    <name evidence="2" type="ORF">J2S18_001984</name>
</gene>
<dbReference type="EMBL" id="JAUSUF010000006">
    <property type="protein sequence ID" value="MDQ0150048.1"/>
    <property type="molecule type" value="Genomic_DNA"/>
</dbReference>
<sequence>MKIFKKIIDFFNEDNKLYLKIFLFFIFISFFIPIIFKISKYGYELEIKDYFNFAGSFGGAILGGIISLIILKTTLAKQEQQFDKQRKIEDTRREEDRNQFEKQLQHEKEKFNKEYNIKIINDKVMQYKELHSICSDSLFIIDKIQFEVNKINKKVISRDKLTDFLYNSEKIIKNYYKNIYSFIFYSSLLNEEENKRIIASRDELLENVMKLFVSIKEISNKYDNNVNICNINMKYVAENLDEFEKYLSEIIKEYDNYINHINKRCKELNDKKMIVS</sequence>
<keyword evidence="3" id="KW-1185">Reference proteome</keyword>
<keyword evidence="1" id="KW-0812">Transmembrane</keyword>
<comment type="caution">
    <text evidence="2">The sequence shown here is derived from an EMBL/GenBank/DDBJ whole genome shotgun (WGS) entry which is preliminary data.</text>
</comment>
<keyword evidence="1" id="KW-1133">Transmembrane helix</keyword>
<reference evidence="2 3" key="1">
    <citation type="submission" date="2023-07" db="EMBL/GenBank/DDBJ databases">
        <title>Genomic Encyclopedia of Type Strains, Phase IV (KMG-IV): sequencing the most valuable type-strain genomes for metagenomic binning, comparative biology and taxonomic classification.</title>
        <authorList>
            <person name="Goeker M."/>
        </authorList>
    </citation>
    <scope>NUCLEOTIDE SEQUENCE [LARGE SCALE GENOMIC DNA]</scope>
    <source>
        <strain evidence="2 3">DSM 20694</strain>
    </source>
</reference>
<evidence type="ECO:0000313" key="3">
    <source>
        <dbReference type="Proteomes" id="UP001228504"/>
    </source>
</evidence>
<dbReference type="RefSeq" id="WP_307486370.1">
    <property type="nucleotide sequence ID" value="NZ_JAUSUF010000006.1"/>
</dbReference>
<evidence type="ECO:0000256" key="1">
    <source>
        <dbReference type="SAM" id="Phobius"/>
    </source>
</evidence>
<feature type="transmembrane region" description="Helical" evidence="1">
    <location>
        <begin position="50"/>
        <end position="71"/>
    </location>
</feature>
<feature type="transmembrane region" description="Helical" evidence="1">
    <location>
        <begin position="21"/>
        <end position="38"/>
    </location>
</feature>
<evidence type="ECO:0000313" key="2">
    <source>
        <dbReference type="EMBL" id="MDQ0150048.1"/>
    </source>
</evidence>
<keyword evidence="1" id="KW-0472">Membrane</keyword>
<protein>
    <recommendedName>
        <fullName evidence="4">5-bromo-4-chloroindolyl phosphate hydrolysis protein</fullName>
    </recommendedName>
</protein>
<evidence type="ECO:0008006" key="4">
    <source>
        <dbReference type="Google" id="ProtNLM"/>
    </source>
</evidence>